<accession>A0ABT0YAM7</accession>
<reference evidence="1 2" key="1">
    <citation type="submission" date="2022-06" db="EMBL/GenBank/DDBJ databases">
        <title>Actinoplanes abujensis sp. nov., isolated from Nigerian arid soil.</title>
        <authorList>
            <person name="Ding P."/>
        </authorList>
    </citation>
    <scope>NUCLEOTIDE SEQUENCE [LARGE SCALE GENOMIC DNA]</scope>
    <source>
        <strain evidence="2">TRM88002</strain>
    </source>
</reference>
<name>A0ABT0YAM7_9ACTN</name>
<organism evidence="1 2">
    <name type="scientific">Paractinoplanes hotanensis</name>
    <dbReference type="NCBI Taxonomy" id="2906497"/>
    <lineage>
        <taxon>Bacteria</taxon>
        <taxon>Bacillati</taxon>
        <taxon>Actinomycetota</taxon>
        <taxon>Actinomycetes</taxon>
        <taxon>Micromonosporales</taxon>
        <taxon>Micromonosporaceae</taxon>
        <taxon>Paractinoplanes</taxon>
    </lineage>
</organism>
<comment type="caution">
    <text evidence="1">The sequence shown here is derived from an EMBL/GenBank/DDBJ whole genome shotgun (WGS) entry which is preliminary data.</text>
</comment>
<gene>
    <name evidence="1" type="ORF">LXN57_36615</name>
</gene>
<proteinExistence type="predicted"/>
<protein>
    <recommendedName>
        <fullName evidence="3">Glycine-rich domain-containing protein-like</fullName>
    </recommendedName>
</protein>
<sequence>MTDIVLTPVAGLTRGTPTEISTNRIAELPAVRRYIEAIDFTALKHRLVQKRDILGSEWSPARAVHAERCYKNWLYLRRRHESEMLPGPVDIEHFWHGHILDTRAYFEHCDRIFGYYLHHFPYFGGRGRLDRSELAAAWRRTQARYHAEFGEHLHDFRE</sequence>
<dbReference type="Proteomes" id="UP001523216">
    <property type="component" value="Unassembled WGS sequence"/>
</dbReference>
<dbReference type="RefSeq" id="WP_251802803.1">
    <property type="nucleotide sequence ID" value="NZ_JAMQOL010000054.1"/>
</dbReference>
<evidence type="ECO:0000313" key="1">
    <source>
        <dbReference type="EMBL" id="MCM4083091.1"/>
    </source>
</evidence>
<evidence type="ECO:0008006" key="3">
    <source>
        <dbReference type="Google" id="ProtNLM"/>
    </source>
</evidence>
<keyword evidence="2" id="KW-1185">Reference proteome</keyword>
<evidence type="ECO:0000313" key="2">
    <source>
        <dbReference type="Proteomes" id="UP001523216"/>
    </source>
</evidence>
<dbReference type="EMBL" id="JAMQOL010000054">
    <property type="protein sequence ID" value="MCM4083091.1"/>
    <property type="molecule type" value="Genomic_DNA"/>
</dbReference>